<protein>
    <recommendedName>
        <fullName evidence="6">Protein kinase domain-containing protein</fullName>
    </recommendedName>
</protein>
<evidence type="ECO:0000313" key="7">
    <source>
        <dbReference type="EMBL" id="KAA0177270.1"/>
    </source>
</evidence>
<sequence length="613" mass="65168">MEPSGTAGRQQPPRVSLPGALPTSAAILPDRPESGGGFGQDPCPPQFRRAHSARMPMRLRARAAESPRSLPGPSSCYPDFRRVGRTLPLASPPSSNCSSDGGWTEFMAAADGTRPPPAKAYGLAALPPKELIASTAAQPVRLAQVVSGPDGAIRGAIQQVPGAEVFHEYLACADGPAYRFVRQIADSLMGSVWLAVRCGFDDAAQALVDKVPAERVVIKRSFVELVRRGEDKSGRSVREDPLHEVRVLKYLTGKHPSIAGLLGAYTDARTPAHDLAPEDREMFVVLEFCSGGDLFDHITATEGREENRFSNDKILRLFTDMCSAVIAMHGWGIVHRDLSPENILLDDRGQAKVCDPGQAVDKWANGPGPLPGDRDILGKNHFRAPELAMRLPHDEKVDVYSLGVILFLLFFLGMQPPPPERIAAGRLFEDVHRYGRDRWAPPEAFELMRRMTASNPRHRPSMLEVLSSSYMEPAASILGFRDQRSMVRAAAGNLEAGQRVCEGLHRIRQQEAAKAIPKPVSAAFASAGAATGPRAAEAAAVGAAPVSRGAASSSTSSSSSSSSSATSSAAMMSVSTPYASHGASGARAAAAQGMSSTALTGVFALDDDDLGLG</sequence>
<dbReference type="GO" id="GO:0004674">
    <property type="term" value="F:protein serine/threonine kinase activity"/>
    <property type="evidence" value="ECO:0007669"/>
    <property type="project" value="TreeGrafter"/>
</dbReference>
<evidence type="ECO:0000256" key="1">
    <source>
        <dbReference type="ARBA" id="ARBA00022679"/>
    </source>
</evidence>
<dbReference type="InterPro" id="IPR000719">
    <property type="entry name" value="Prot_kinase_dom"/>
</dbReference>
<keyword evidence="3" id="KW-0418">Kinase</keyword>
<evidence type="ECO:0000313" key="8">
    <source>
        <dbReference type="Proteomes" id="UP000322899"/>
    </source>
</evidence>
<dbReference type="InterPro" id="IPR050660">
    <property type="entry name" value="NEK_Ser/Thr_kinase"/>
</dbReference>
<feature type="region of interest" description="Disordered" evidence="5">
    <location>
        <begin position="1"/>
        <end position="54"/>
    </location>
</feature>
<dbReference type="PANTHER" id="PTHR43671">
    <property type="entry name" value="SERINE/THREONINE-PROTEIN KINASE NEK"/>
    <property type="match status" value="1"/>
</dbReference>
<reference evidence="7 8" key="1">
    <citation type="submission" date="2019-07" db="EMBL/GenBank/DDBJ databases">
        <title>Genomes of Cafeteria roenbergensis.</title>
        <authorList>
            <person name="Fischer M.G."/>
            <person name="Hackl T."/>
            <person name="Roman M."/>
        </authorList>
    </citation>
    <scope>NUCLEOTIDE SEQUENCE [LARGE SCALE GENOMIC DNA]</scope>
    <source>
        <strain evidence="7 8">E4-10P</strain>
    </source>
</reference>
<evidence type="ECO:0000256" key="2">
    <source>
        <dbReference type="ARBA" id="ARBA00022741"/>
    </source>
</evidence>
<dbReference type="PROSITE" id="PS50011">
    <property type="entry name" value="PROTEIN_KINASE_DOM"/>
    <property type="match status" value="1"/>
</dbReference>
<name>A0A5A8EMT7_CAFRO</name>
<dbReference type="EMBL" id="VLTO01000004">
    <property type="protein sequence ID" value="KAA0177270.1"/>
    <property type="molecule type" value="Genomic_DNA"/>
</dbReference>
<dbReference type="InterPro" id="IPR011009">
    <property type="entry name" value="Kinase-like_dom_sf"/>
</dbReference>
<feature type="domain" description="Protein kinase" evidence="6">
    <location>
        <begin position="178"/>
        <end position="471"/>
    </location>
</feature>
<evidence type="ECO:0000256" key="4">
    <source>
        <dbReference type="ARBA" id="ARBA00022840"/>
    </source>
</evidence>
<dbReference type="AlphaFoldDB" id="A0A5A8EMT7"/>
<keyword evidence="2" id="KW-0547">Nucleotide-binding</keyword>
<organism evidence="7 8">
    <name type="scientific">Cafeteria roenbergensis</name>
    <name type="common">Marine flagellate</name>
    <dbReference type="NCBI Taxonomy" id="33653"/>
    <lineage>
        <taxon>Eukaryota</taxon>
        <taxon>Sar</taxon>
        <taxon>Stramenopiles</taxon>
        <taxon>Bigyra</taxon>
        <taxon>Opalozoa</taxon>
        <taxon>Bicosoecida</taxon>
        <taxon>Cafeteriaceae</taxon>
        <taxon>Cafeteria</taxon>
    </lineage>
</organism>
<evidence type="ECO:0000256" key="3">
    <source>
        <dbReference type="ARBA" id="ARBA00022777"/>
    </source>
</evidence>
<dbReference type="OrthoDB" id="541276at2759"/>
<dbReference type="PANTHER" id="PTHR43671:SF85">
    <property type="entry name" value="KINASE, PUTATIVE-RELATED"/>
    <property type="match status" value="1"/>
</dbReference>
<gene>
    <name evidence="7" type="ORF">FNF27_01050</name>
</gene>
<dbReference type="SUPFAM" id="SSF56112">
    <property type="entry name" value="Protein kinase-like (PK-like)"/>
    <property type="match status" value="1"/>
</dbReference>
<dbReference type="PROSITE" id="PS00109">
    <property type="entry name" value="PROTEIN_KINASE_TYR"/>
    <property type="match status" value="1"/>
</dbReference>
<comment type="caution">
    <text evidence="7">The sequence shown here is derived from an EMBL/GenBank/DDBJ whole genome shotgun (WGS) entry which is preliminary data.</text>
</comment>
<dbReference type="Pfam" id="PF00069">
    <property type="entry name" value="Pkinase"/>
    <property type="match status" value="1"/>
</dbReference>
<accession>A0A5A8EMT7</accession>
<proteinExistence type="predicted"/>
<keyword evidence="4" id="KW-0067">ATP-binding</keyword>
<dbReference type="InterPro" id="IPR008266">
    <property type="entry name" value="Tyr_kinase_AS"/>
</dbReference>
<keyword evidence="1" id="KW-0808">Transferase</keyword>
<evidence type="ECO:0000256" key="5">
    <source>
        <dbReference type="SAM" id="MobiDB-lite"/>
    </source>
</evidence>
<dbReference type="CDD" id="cd00180">
    <property type="entry name" value="PKc"/>
    <property type="match status" value="1"/>
</dbReference>
<dbReference type="Gene3D" id="1.10.510.10">
    <property type="entry name" value="Transferase(Phosphotransferase) domain 1"/>
    <property type="match status" value="1"/>
</dbReference>
<dbReference type="Proteomes" id="UP000322899">
    <property type="component" value="Unassembled WGS sequence"/>
</dbReference>
<dbReference type="GO" id="GO:0005524">
    <property type="term" value="F:ATP binding"/>
    <property type="evidence" value="ECO:0007669"/>
    <property type="project" value="UniProtKB-KW"/>
</dbReference>
<evidence type="ECO:0000259" key="6">
    <source>
        <dbReference type="PROSITE" id="PS50011"/>
    </source>
</evidence>